<dbReference type="Pfam" id="PF01381">
    <property type="entry name" value="HTH_3"/>
    <property type="match status" value="1"/>
</dbReference>
<dbReference type="Pfam" id="PF00440">
    <property type="entry name" value="TetR_N"/>
    <property type="match status" value="1"/>
</dbReference>
<dbReference type="PANTHER" id="PTHR30055">
    <property type="entry name" value="HTH-TYPE TRANSCRIPTIONAL REGULATOR RUTR"/>
    <property type="match status" value="1"/>
</dbReference>
<reference evidence="6 7" key="1">
    <citation type="submission" date="2018-11" db="EMBL/GenBank/DDBJ databases">
        <title>Draft genome sequence of Gordonia sp. RS15-1S isolated from rice stems.</title>
        <authorList>
            <person name="Muangham S."/>
        </authorList>
    </citation>
    <scope>NUCLEOTIDE SEQUENCE [LARGE SCALE GENOMIC DNA]</scope>
    <source>
        <strain evidence="6 7">RS15-1S</strain>
    </source>
</reference>
<dbReference type="GO" id="GO:0003700">
    <property type="term" value="F:DNA-binding transcription factor activity"/>
    <property type="evidence" value="ECO:0007669"/>
    <property type="project" value="TreeGrafter"/>
</dbReference>
<dbReference type="RefSeq" id="WP_123932294.1">
    <property type="nucleotide sequence ID" value="NZ_JBPSDP010000016.1"/>
</dbReference>
<feature type="region of interest" description="Disordered" evidence="3">
    <location>
        <begin position="68"/>
        <end position="91"/>
    </location>
</feature>
<evidence type="ECO:0000256" key="3">
    <source>
        <dbReference type="SAM" id="MobiDB-lite"/>
    </source>
</evidence>
<feature type="domain" description="HTH tetR-type" evidence="5">
    <location>
        <begin position="100"/>
        <end position="160"/>
    </location>
</feature>
<dbReference type="EMBL" id="RKMH01000015">
    <property type="protein sequence ID" value="RPA57667.1"/>
    <property type="molecule type" value="Genomic_DNA"/>
</dbReference>
<dbReference type="CDD" id="cd00093">
    <property type="entry name" value="HTH_XRE"/>
    <property type="match status" value="1"/>
</dbReference>
<dbReference type="Proteomes" id="UP000267536">
    <property type="component" value="Unassembled WGS sequence"/>
</dbReference>
<dbReference type="SUPFAM" id="SSF46689">
    <property type="entry name" value="Homeodomain-like"/>
    <property type="match status" value="1"/>
</dbReference>
<dbReference type="SUPFAM" id="SSF47413">
    <property type="entry name" value="lambda repressor-like DNA-binding domains"/>
    <property type="match status" value="1"/>
</dbReference>
<dbReference type="PROSITE" id="PS50977">
    <property type="entry name" value="HTH_TETR_2"/>
    <property type="match status" value="1"/>
</dbReference>
<comment type="caution">
    <text evidence="6">The sequence shown here is derived from an EMBL/GenBank/DDBJ whole genome shotgun (WGS) entry which is preliminary data.</text>
</comment>
<name>A0A3N4G8E1_9ACTN</name>
<evidence type="ECO:0000259" key="5">
    <source>
        <dbReference type="PROSITE" id="PS50977"/>
    </source>
</evidence>
<dbReference type="Gene3D" id="1.10.357.10">
    <property type="entry name" value="Tetracycline Repressor, domain 2"/>
    <property type="match status" value="1"/>
</dbReference>
<dbReference type="PROSITE" id="PS50943">
    <property type="entry name" value="HTH_CROC1"/>
    <property type="match status" value="1"/>
</dbReference>
<dbReference type="InterPro" id="IPR009057">
    <property type="entry name" value="Homeodomain-like_sf"/>
</dbReference>
<evidence type="ECO:0000259" key="4">
    <source>
        <dbReference type="PROSITE" id="PS50943"/>
    </source>
</evidence>
<organism evidence="6 7">
    <name type="scientific">Gordonia oryzae</name>
    <dbReference type="NCBI Taxonomy" id="2487349"/>
    <lineage>
        <taxon>Bacteria</taxon>
        <taxon>Bacillati</taxon>
        <taxon>Actinomycetota</taxon>
        <taxon>Actinomycetes</taxon>
        <taxon>Mycobacteriales</taxon>
        <taxon>Gordoniaceae</taxon>
        <taxon>Gordonia</taxon>
    </lineage>
</organism>
<dbReference type="SUPFAM" id="SSF48498">
    <property type="entry name" value="Tetracyclin repressor-like, C-terminal domain"/>
    <property type="match status" value="1"/>
</dbReference>
<feature type="domain" description="HTH cro/C1-type" evidence="4">
    <location>
        <begin position="15"/>
        <end position="69"/>
    </location>
</feature>
<dbReference type="Pfam" id="PF17932">
    <property type="entry name" value="TetR_C_24"/>
    <property type="match status" value="1"/>
</dbReference>
<dbReference type="InterPro" id="IPR041490">
    <property type="entry name" value="KstR2_TetR_C"/>
</dbReference>
<accession>A0A3N4G8E1</accession>
<feature type="DNA-binding region" description="H-T-H motif" evidence="2">
    <location>
        <begin position="123"/>
        <end position="142"/>
    </location>
</feature>
<gene>
    <name evidence="6" type="ORF">EF294_17965</name>
</gene>
<evidence type="ECO:0000256" key="1">
    <source>
        <dbReference type="ARBA" id="ARBA00023125"/>
    </source>
</evidence>
<dbReference type="GO" id="GO:0000976">
    <property type="term" value="F:transcription cis-regulatory region binding"/>
    <property type="evidence" value="ECO:0007669"/>
    <property type="project" value="TreeGrafter"/>
</dbReference>
<sequence>MVENSPSGRHPGARIRRARMKSGVSLREFSRQIGISPATLSATENERTGISVERLETIAAALGIHPSTLLDDGPPPGFDEPGNTDDEAGTSRAWRDFGGAEVADPVLDAALSCIVAKGYHGCSIRDIADAAGLSVASLYHHHESKQAMLVDLFDQTMTELLDRANGARDDAGGDPVRAFTLMVESLVLYHSYRRRLSFLGATEMRSLIEPNRRRIADRRIALQRMFDTEVDRAAAQGRFGAPRPRDASRAVVGLCIGVADWYDPSGPDTPERIAALYTRYALNLVGARP</sequence>
<evidence type="ECO:0000313" key="7">
    <source>
        <dbReference type="Proteomes" id="UP000267536"/>
    </source>
</evidence>
<dbReference type="OrthoDB" id="1669699at2"/>
<evidence type="ECO:0000313" key="6">
    <source>
        <dbReference type="EMBL" id="RPA57667.1"/>
    </source>
</evidence>
<dbReference type="InterPro" id="IPR050109">
    <property type="entry name" value="HTH-type_TetR-like_transc_reg"/>
</dbReference>
<dbReference type="PANTHER" id="PTHR30055:SF237">
    <property type="entry name" value="TRANSCRIPTIONAL REPRESSOR MCE3R"/>
    <property type="match status" value="1"/>
</dbReference>
<evidence type="ECO:0000256" key="2">
    <source>
        <dbReference type="PROSITE-ProRule" id="PRU00335"/>
    </source>
</evidence>
<proteinExistence type="predicted"/>
<keyword evidence="7" id="KW-1185">Reference proteome</keyword>
<dbReference type="InterPro" id="IPR010982">
    <property type="entry name" value="Lambda_DNA-bd_dom_sf"/>
</dbReference>
<dbReference type="InterPro" id="IPR001387">
    <property type="entry name" value="Cro/C1-type_HTH"/>
</dbReference>
<dbReference type="Gene3D" id="1.10.260.40">
    <property type="entry name" value="lambda repressor-like DNA-binding domains"/>
    <property type="match status" value="1"/>
</dbReference>
<dbReference type="InterPro" id="IPR001647">
    <property type="entry name" value="HTH_TetR"/>
</dbReference>
<dbReference type="PRINTS" id="PR00455">
    <property type="entry name" value="HTHTETR"/>
</dbReference>
<dbReference type="SMART" id="SM00530">
    <property type="entry name" value="HTH_XRE"/>
    <property type="match status" value="1"/>
</dbReference>
<dbReference type="InterPro" id="IPR036271">
    <property type="entry name" value="Tet_transcr_reg_TetR-rel_C_sf"/>
</dbReference>
<protein>
    <submittedName>
        <fullName evidence="6">TetR family transcriptional regulator</fullName>
    </submittedName>
</protein>
<keyword evidence="1 2" id="KW-0238">DNA-binding</keyword>
<dbReference type="AlphaFoldDB" id="A0A3N4G8E1"/>